<name>A0A3G2R167_9FIRM</name>
<feature type="transmembrane region" description="Helical" evidence="8">
    <location>
        <begin position="275"/>
        <end position="292"/>
    </location>
</feature>
<evidence type="ECO:0000313" key="9">
    <source>
        <dbReference type="EMBL" id="AYO29206.1"/>
    </source>
</evidence>
<evidence type="ECO:0000256" key="5">
    <source>
        <dbReference type="ARBA" id="ARBA00022692"/>
    </source>
</evidence>
<evidence type="ECO:0000256" key="1">
    <source>
        <dbReference type="ARBA" id="ARBA00004651"/>
    </source>
</evidence>
<dbReference type="EMBL" id="CP033169">
    <property type="protein sequence ID" value="AYO29206.1"/>
    <property type="molecule type" value="Genomic_DNA"/>
</dbReference>
<evidence type="ECO:0000256" key="4">
    <source>
        <dbReference type="ARBA" id="ARBA00022519"/>
    </source>
</evidence>
<dbReference type="RefSeq" id="WP_122013741.1">
    <property type="nucleotide sequence ID" value="NZ_CP033169.1"/>
</dbReference>
<keyword evidence="10" id="KW-1185">Reference proteome</keyword>
<keyword evidence="2" id="KW-0813">Transport</keyword>
<dbReference type="GO" id="GO:0022857">
    <property type="term" value="F:transmembrane transporter activity"/>
    <property type="evidence" value="ECO:0007669"/>
    <property type="project" value="InterPro"/>
</dbReference>
<feature type="transmembrane region" description="Helical" evidence="8">
    <location>
        <begin position="221"/>
        <end position="244"/>
    </location>
</feature>
<dbReference type="CDD" id="cd06579">
    <property type="entry name" value="TM_PBP1_transp_AraH_like"/>
    <property type="match status" value="1"/>
</dbReference>
<feature type="transmembrane region" description="Helical" evidence="8">
    <location>
        <begin position="169"/>
        <end position="190"/>
    </location>
</feature>
<keyword evidence="5 8" id="KW-0812">Transmembrane</keyword>
<reference evidence="9 10" key="1">
    <citation type="submission" date="2018-10" db="EMBL/GenBank/DDBJ databases">
        <authorList>
            <person name="Zhang X."/>
        </authorList>
    </citation>
    <scope>NUCLEOTIDE SEQUENCE [LARGE SCALE GENOMIC DNA]</scope>
    <source>
        <strain evidence="9 10">SK-G1</strain>
    </source>
</reference>
<feature type="transmembrane region" description="Helical" evidence="8">
    <location>
        <begin position="103"/>
        <end position="124"/>
    </location>
</feature>
<keyword evidence="4" id="KW-0997">Cell inner membrane</keyword>
<feature type="transmembrane region" description="Helical" evidence="8">
    <location>
        <begin position="78"/>
        <end position="97"/>
    </location>
</feature>
<feature type="transmembrane region" description="Helical" evidence="8">
    <location>
        <begin position="131"/>
        <end position="149"/>
    </location>
</feature>
<gene>
    <name evidence="9" type="ORF">D2962_00070</name>
</gene>
<evidence type="ECO:0000256" key="6">
    <source>
        <dbReference type="ARBA" id="ARBA00022989"/>
    </source>
</evidence>
<feature type="transmembrane region" description="Helical" evidence="8">
    <location>
        <begin position="250"/>
        <end position="268"/>
    </location>
</feature>
<dbReference type="Proteomes" id="UP000280960">
    <property type="component" value="Chromosome"/>
</dbReference>
<organism evidence="9 10">
    <name type="scientific">Biomaibacter acetigenes</name>
    <dbReference type="NCBI Taxonomy" id="2316383"/>
    <lineage>
        <taxon>Bacteria</taxon>
        <taxon>Bacillati</taxon>
        <taxon>Bacillota</taxon>
        <taxon>Clostridia</taxon>
        <taxon>Thermosediminibacterales</taxon>
        <taxon>Tepidanaerobacteraceae</taxon>
        <taxon>Biomaibacter</taxon>
    </lineage>
</organism>
<proteinExistence type="predicted"/>
<dbReference type="KEGG" id="bacg:D2962_00070"/>
<feature type="transmembrane region" description="Helical" evidence="8">
    <location>
        <begin position="53"/>
        <end position="71"/>
    </location>
</feature>
<comment type="subcellular location">
    <subcellularLocation>
        <location evidence="1">Cell membrane</location>
        <topology evidence="1">Multi-pass membrane protein</topology>
    </subcellularLocation>
</comment>
<sequence length="326" mass="34367">MRRSKADMNGKTYDMNFSGIFRNYGPLILLVLFVVATSLINPKFMSFSNLRNVLFQVSTVGVVALGAMFVILTAGIDFTAGVGVAFAGVCAGVVFGITRSAAVLILTAVGIGLLIGAINGLIITRLRIQPFIATLAMMSVIQGLIYVVSEGKIVFLTSPVVDFIGKGNMAGIPTPFVIFLVMSAISYVILNRTKIGIYAYAMGGNEEGARLAGVDLKRYKLYIYMLAGLMTGISAVIMICRISMVAPNIGGNILLDAIASTIIGGTSISGGKGTVGGTLVGVLLIGMISNALNIINVPAVWQDVVKGLIIIVALYFDVIVVNRKKK</sequence>
<dbReference type="AlphaFoldDB" id="A0A3G2R167"/>
<evidence type="ECO:0000256" key="8">
    <source>
        <dbReference type="SAM" id="Phobius"/>
    </source>
</evidence>
<evidence type="ECO:0000256" key="7">
    <source>
        <dbReference type="ARBA" id="ARBA00023136"/>
    </source>
</evidence>
<keyword evidence="7 8" id="KW-0472">Membrane</keyword>
<protein>
    <submittedName>
        <fullName evidence="9">ABC transporter permease</fullName>
    </submittedName>
</protein>
<keyword evidence="6 8" id="KW-1133">Transmembrane helix</keyword>
<evidence type="ECO:0000256" key="3">
    <source>
        <dbReference type="ARBA" id="ARBA00022475"/>
    </source>
</evidence>
<dbReference type="InterPro" id="IPR001851">
    <property type="entry name" value="ABC_transp_permease"/>
</dbReference>
<dbReference type="PANTHER" id="PTHR32196:SF21">
    <property type="entry name" value="ABC TRANSPORTER PERMEASE PROTEIN YPHD-RELATED"/>
    <property type="match status" value="1"/>
</dbReference>
<accession>A0A3G2R167</accession>
<dbReference type="Pfam" id="PF02653">
    <property type="entry name" value="BPD_transp_2"/>
    <property type="match status" value="1"/>
</dbReference>
<feature type="transmembrane region" description="Helical" evidence="8">
    <location>
        <begin position="304"/>
        <end position="321"/>
    </location>
</feature>
<evidence type="ECO:0000313" key="10">
    <source>
        <dbReference type="Proteomes" id="UP000280960"/>
    </source>
</evidence>
<dbReference type="PANTHER" id="PTHR32196">
    <property type="entry name" value="ABC TRANSPORTER PERMEASE PROTEIN YPHD-RELATED-RELATED"/>
    <property type="match status" value="1"/>
</dbReference>
<keyword evidence="3" id="KW-1003">Cell membrane</keyword>
<dbReference type="GO" id="GO:0005886">
    <property type="term" value="C:plasma membrane"/>
    <property type="evidence" value="ECO:0007669"/>
    <property type="project" value="UniProtKB-SubCell"/>
</dbReference>
<feature type="transmembrane region" description="Helical" evidence="8">
    <location>
        <begin position="21"/>
        <end position="41"/>
    </location>
</feature>
<evidence type="ECO:0000256" key="2">
    <source>
        <dbReference type="ARBA" id="ARBA00022448"/>
    </source>
</evidence>